<feature type="non-terminal residue" evidence="1">
    <location>
        <position position="159"/>
    </location>
</feature>
<name>A0A1B6IJ56_9HEMI</name>
<reference evidence="1" key="1">
    <citation type="submission" date="2015-11" db="EMBL/GenBank/DDBJ databases">
        <title>De novo transcriptome assembly of four potential Pierce s Disease insect vectors from Arizona vineyards.</title>
        <authorList>
            <person name="Tassone E.E."/>
        </authorList>
    </citation>
    <scope>NUCLEOTIDE SEQUENCE</scope>
</reference>
<protein>
    <submittedName>
        <fullName evidence="1">Uncharacterized protein</fullName>
    </submittedName>
</protein>
<feature type="non-terminal residue" evidence="1">
    <location>
        <position position="1"/>
    </location>
</feature>
<accession>A0A1B6IJ56</accession>
<evidence type="ECO:0000313" key="1">
    <source>
        <dbReference type="EMBL" id="JAS86933.1"/>
    </source>
</evidence>
<dbReference type="AlphaFoldDB" id="A0A1B6IJ56"/>
<dbReference type="EMBL" id="GECU01020773">
    <property type="protein sequence ID" value="JAS86933.1"/>
    <property type="molecule type" value="Transcribed_RNA"/>
</dbReference>
<sequence length="159" mass="18380">SLWDMDESLRAHFNVRPEVVEQDPATSPPSSPRKIRKKSSRTYSLWDMDESLRAHFNVSPEVFEQETAVIRETAFGVEIGTARVCISQVGKDQSVKTFHRLIFEYENDPESLVRFSSTNVHIGDQYKCPLFTVKNNEVCGLLRLAGLRYDDYVRDLCRY</sequence>
<gene>
    <name evidence="1" type="ORF">g.31525</name>
</gene>
<proteinExistence type="predicted"/>
<organism evidence="1">
    <name type="scientific">Homalodisca liturata</name>
    <dbReference type="NCBI Taxonomy" id="320908"/>
    <lineage>
        <taxon>Eukaryota</taxon>
        <taxon>Metazoa</taxon>
        <taxon>Ecdysozoa</taxon>
        <taxon>Arthropoda</taxon>
        <taxon>Hexapoda</taxon>
        <taxon>Insecta</taxon>
        <taxon>Pterygota</taxon>
        <taxon>Neoptera</taxon>
        <taxon>Paraneoptera</taxon>
        <taxon>Hemiptera</taxon>
        <taxon>Auchenorrhyncha</taxon>
        <taxon>Membracoidea</taxon>
        <taxon>Cicadellidae</taxon>
        <taxon>Cicadellinae</taxon>
        <taxon>Proconiini</taxon>
        <taxon>Homalodisca</taxon>
    </lineage>
</organism>